<dbReference type="InterPro" id="IPR023088">
    <property type="entry name" value="PDEase"/>
</dbReference>
<evidence type="ECO:0000256" key="1">
    <source>
        <dbReference type="ARBA" id="ARBA00022723"/>
    </source>
</evidence>
<dbReference type="InterPro" id="IPR002073">
    <property type="entry name" value="PDEase_catalytic_dom"/>
</dbReference>
<organism evidence="9 10">
    <name type="scientific">Acrodontium crateriforme</name>
    <dbReference type="NCBI Taxonomy" id="150365"/>
    <lineage>
        <taxon>Eukaryota</taxon>
        <taxon>Fungi</taxon>
        <taxon>Dikarya</taxon>
        <taxon>Ascomycota</taxon>
        <taxon>Pezizomycotina</taxon>
        <taxon>Dothideomycetes</taxon>
        <taxon>Dothideomycetidae</taxon>
        <taxon>Mycosphaerellales</taxon>
        <taxon>Teratosphaeriaceae</taxon>
        <taxon>Acrodontium</taxon>
    </lineage>
</organism>
<dbReference type="PANTHER" id="PTHR11347">
    <property type="entry name" value="CYCLIC NUCLEOTIDE PHOSPHODIESTERASE"/>
    <property type="match status" value="1"/>
</dbReference>
<dbReference type="AlphaFoldDB" id="A0AAQ3LXW6"/>
<evidence type="ECO:0000256" key="4">
    <source>
        <dbReference type="PIRSR" id="PIRSR623088-2"/>
    </source>
</evidence>
<dbReference type="GO" id="GO:0007165">
    <property type="term" value="P:signal transduction"/>
    <property type="evidence" value="ECO:0007669"/>
    <property type="project" value="InterPro"/>
</dbReference>
<feature type="region of interest" description="Disordered" evidence="7">
    <location>
        <begin position="561"/>
        <end position="594"/>
    </location>
</feature>
<feature type="region of interest" description="Disordered" evidence="7">
    <location>
        <begin position="621"/>
        <end position="668"/>
    </location>
</feature>
<comment type="cofactor">
    <cofactor evidence="6">
        <name>a divalent metal cation</name>
        <dbReference type="ChEBI" id="CHEBI:60240"/>
    </cofactor>
    <text evidence="6">Binds 2 divalent metal cations per subunit. Site 1 may preferentially bind zinc ions, while site 2 has a preference for magnesium and/or manganese ions.</text>
</comment>
<feature type="compositionally biased region" description="Polar residues" evidence="7">
    <location>
        <begin position="753"/>
        <end position="776"/>
    </location>
</feature>
<evidence type="ECO:0000256" key="3">
    <source>
        <dbReference type="PIRSR" id="PIRSR623088-1"/>
    </source>
</evidence>
<proteinExistence type="inferred from homology"/>
<dbReference type="Pfam" id="PF00233">
    <property type="entry name" value="PDEase_I"/>
    <property type="match status" value="1"/>
</dbReference>
<keyword evidence="10" id="KW-1185">Reference proteome</keyword>
<dbReference type="GO" id="GO:0004114">
    <property type="term" value="F:3',5'-cyclic-nucleotide phosphodiesterase activity"/>
    <property type="evidence" value="ECO:0007669"/>
    <property type="project" value="InterPro"/>
</dbReference>
<dbReference type="EC" id="3.1.4.-" evidence="6"/>
<dbReference type="InterPro" id="IPR023174">
    <property type="entry name" value="PDEase_CS"/>
</dbReference>
<evidence type="ECO:0000256" key="2">
    <source>
        <dbReference type="ARBA" id="ARBA00022801"/>
    </source>
</evidence>
<dbReference type="EMBL" id="CP138580">
    <property type="protein sequence ID" value="WPG98001.1"/>
    <property type="molecule type" value="Genomic_DNA"/>
</dbReference>
<evidence type="ECO:0000313" key="9">
    <source>
        <dbReference type="EMBL" id="WPG98001.1"/>
    </source>
</evidence>
<gene>
    <name evidence="9" type="ORF">R9X50_00078400</name>
</gene>
<feature type="active site" description="Proton donor" evidence="3">
    <location>
        <position position="292"/>
    </location>
</feature>
<comment type="similarity">
    <text evidence="6">Belongs to the cyclic nucleotide phosphodiesterase family.</text>
</comment>
<evidence type="ECO:0000256" key="7">
    <source>
        <dbReference type="SAM" id="MobiDB-lite"/>
    </source>
</evidence>
<feature type="domain" description="PDEase" evidence="8">
    <location>
        <begin position="210"/>
        <end position="560"/>
    </location>
</feature>
<feature type="compositionally biased region" description="Low complexity" evidence="7">
    <location>
        <begin position="777"/>
        <end position="796"/>
    </location>
</feature>
<keyword evidence="1 5" id="KW-0479">Metal-binding</keyword>
<keyword evidence="2 6" id="KW-0378">Hydrolase</keyword>
<feature type="binding site" evidence="5">
    <location>
        <position position="462"/>
    </location>
    <ligand>
        <name>Zn(2+)</name>
        <dbReference type="ChEBI" id="CHEBI:29105"/>
        <label>1</label>
    </ligand>
</feature>
<feature type="compositionally biased region" description="Polar residues" evidence="7">
    <location>
        <begin position="803"/>
        <end position="829"/>
    </location>
</feature>
<reference evidence="9 10" key="1">
    <citation type="submission" date="2023-11" db="EMBL/GenBank/DDBJ databases">
        <title>An acidophilic fungus is an integral part of prey digestion in a carnivorous sundew plant.</title>
        <authorList>
            <person name="Tsai I.J."/>
        </authorList>
    </citation>
    <scope>NUCLEOTIDE SEQUENCE [LARGE SCALE GENOMIC DNA]</scope>
    <source>
        <strain evidence="9">169a</strain>
    </source>
</reference>
<evidence type="ECO:0000259" key="8">
    <source>
        <dbReference type="PROSITE" id="PS51845"/>
    </source>
</evidence>
<name>A0AAQ3LXW6_9PEZI</name>
<feature type="binding site" evidence="5">
    <location>
        <position position="296"/>
    </location>
    <ligand>
        <name>Zn(2+)</name>
        <dbReference type="ChEBI" id="CHEBI:29105"/>
        <label>1</label>
    </ligand>
</feature>
<dbReference type="PROSITE" id="PS00126">
    <property type="entry name" value="PDEASE_I_1"/>
    <property type="match status" value="1"/>
</dbReference>
<feature type="binding site" evidence="4">
    <location>
        <position position="348"/>
    </location>
    <ligand>
        <name>AMP</name>
        <dbReference type="ChEBI" id="CHEBI:456215"/>
    </ligand>
</feature>
<evidence type="ECO:0000256" key="5">
    <source>
        <dbReference type="PIRSR" id="PIRSR623088-3"/>
    </source>
</evidence>
<feature type="compositionally biased region" description="Polar residues" evidence="7">
    <location>
        <begin position="696"/>
        <end position="708"/>
    </location>
</feature>
<feature type="binding site" evidence="5">
    <location>
        <position position="347"/>
    </location>
    <ligand>
        <name>Zn(2+)</name>
        <dbReference type="ChEBI" id="CHEBI:29105"/>
        <label>1</label>
    </ligand>
</feature>
<feature type="binding site" evidence="4">
    <location>
        <position position="517"/>
    </location>
    <ligand>
        <name>AMP</name>
        <dbReference type="ChEBI" id="CHEBI:456215"/>
    </ligand>
</feature>
<evidence type="ECO:0000256" key="6">
    <source>
        <dbReference type="RuleBase" id="RU363067"/>
    </source>
</evidence>
<protein>
    <recommendedName>
        <fullName evidence="6">Phosphodiesterase</fullName>
        <ecNumber evidence="6">3.1.4.-</ecNumber>
    </recommendedName>
</protein>
<dbReference type="CDD" id="cd00077">
    <property type="entry name" value="HDc"/>
    <property type="match status" value="1"/>
</dbReference>
<dbReference type="InterPro" id="IPR003607">
    <property type="entry name" value="HD/PDEase_dom"/>
</dbReference>
<dbReference type="SUPFAM" id="SSF109604">
    <property type="entry name" value="HD-domain/PDEase-like"/>
    <property type="match status" value="1"/>
</dbReference>
<feature type="binding site" evidence="5">
    <location>
        <position position="348"/>
    </location>
    <ligand>
        <name>Zn(2+)</name>
        <dbReference type="ChEBI" id="CHEBI:29105"/>
        <label>2</label>
    </ligand>
</feature>
<dbReference type="PROSITE" id="PS51845">
    <property type="entry name" value="PDEASE_I_2"/>
    <property type="match status" value="1"/>
</dbReference>
<dbReference type="SMART" id="SM00471">
    <property type="entry name" value="HDc"/>
    <property type="match status" value="1"/>
</dbReference>
<evidence type="ECO:0000313" key="10">
    <source>
        <dbReference type="Proteomes" id="UP001303373"/>
    </source>
</evidence>
<feature type="binding site" evidence="4">
    <location>
        <position position="462"/>
    </location>
    <ligand>
        <name>AMP</name>
        <dbReference type="ChEBI" id="CHEBI:456215"/>
    </ligand>
</feature>
<dbReference type="Gene3D" id="1.10.1300.10">
    <property type="entry name" value="3'5'-cyclic nucleotide phosphodiesterase, catalytic domain"/>
    <property type="match status" value="1"/>
</dbReference>
<accession>A0AAQ3LXW6</accession>
<dbReference type="PRINTS" id="PR00387">
    <property type="entry name" value="PDIESTERASE1"/>
</dbReference>
<dbReference type="InterPro" id="IPR036971">
    <property type="entry name" value="PDEase_catalytic_dom_sf"/>
</dbReference>
<dbReference type="Proteomes" id="UP001303373">
    <property type="component" value="Chromosome 1"/>
</dbReference>
<feature type="region of interest" description="Disordered" evidence="7">
    <location>
        <begin position="682"/>
        <end position="920"/>
    </location>
</feature>
<feature type="binding site" evidence="4">
    <location>
        <begin position="292"/>
        <end position="296"/>
    </location>
    <ligand>
        <name>AMP</name>
        <dbReference type="ChEBI" id="CHEBI:456215"/>
    </ligand>
</feature>
<feature type="binding site" evidence="5">
    <location>
        <position position="348"/>
    </location>
    <ligand>
        <name>Zn(2+)</name>
        <dbReference type="ChEBI" id="CHEBI:29105"/>
        <label>1</label>
    </ligand>
</feature>
<sequence>MEEPLDDRCNVVYFCAGVHDDISELFHTRTTPAVASHNIRDDPVRHRTYDNVEILLDENQGGFHQVYVSSSAQQCSERLESYANTLPTVVLVEVLDIIGQDAMPAARTNPLDYLQTLSNDVQGARYQHHVMPFALLKSHPPSDTRNDEITTKSLAAGAIDVFHSPLEHGDVNRLVGHVRETTRPPARLLGASMAQNLVHSIRNTSTPNPARRRPDETLAPERRLAVEDAVGSWNFPAQDFSMDELTHGACHMLEQMLTLSELENYRVSRSRLMTFLLATRRQYKHEQEVHYHNWRHAVDVTQSLYCFLMEIGLGPPSRHISVKKPNAVEALLRPLDALTLLISAIGHDVGHPGVNNAFLVACDHPLAQMYNDKSVLENYHCAAYSQLLRRHWPSIRGLDGFRARMISTILATDMQRHFEYMNNMENLKQRFQQSQVDLSDWPDKDRDQNRELVMALLIKAADISNVARPFDISSRWARILMGEFSRQGELESELDIPTCLFGGPPDKDDILAAAESQKGFMNLFGFPLFSGMTEIMPGINCAIRELTRNREIWDQKIAEEKRRRDSAGDGTHLTLGSVGQEDVAEAKKKAHNSEPMIVLEEVGQPPSSPTPRVLVVSSDADTAGHPASQQRQYLSSGIAPTDEKRSSAPLLPVTQAPTGASRRSSKDVALDQLQQLTLFAHQSLNKPESRRGSADASWQFQQSYPNSRRGSKDESLTTILFTQGHVGQPSGGGSTSPPKTTRPPSSPGKPNILRQSLPYSQKQTIVRNSIPSARSHTTSSATATSQYSPSTQPSSYGAGETLSDPTPSLSNTSQGQSVCTSDEPLTTPGTWDPEFDRTSRDNLSLSLPSTPPLTNQLTRDDSPRLLARIASGESDGTRRSAFSRTGNGPRESRSRSRLRSLKFWKKKKETDGTESPSPTP</sequence>
<dbReference type="GO" id="GO:0046872">
    <property type="term" value="F:metal ion binding"/>
    <property type="evidence" value="ECO:0007669"/>
    <property type="project" value="UniProtKB-KW"/>
</dbReference>
<feature type="compositionally biased region" description="Basic residues" evidence="7">
    <location>
        <begin position="895"/>
        <end position="907"/>
    </location>
</feature>
<feature type="compositionally biased region" description="Low complexity" evidence="7">
    <location>
        <begin position="842"/>
        <end position="857"/>
    </location>
</feature>